<evidence type="ECO:0000313" key="3">
    <source>
        <dbReference type="EMBL" id="KAL2557438.1"/>
    </source>
</evidence>
<dbReference type="Proteomes" id="UP001604277">
    <property type="component" value="Unassembled WGS sequence"/>
</dbReference>
<feature type="transmembrane region" description="Helical" evidence="2">
    <location>
        <begin position="32"/>
        <end position="54"/>
    </location>
</feature>
<gene>
    <name evidence="3" type="ORF">Fot_02177</name>
</gene>
<feature type="compositionally biased region" description="Polar residues" evidence="1">
    <location>
        <begin position="168"/>
        <end position="180"/>
    </location>
</feature>
<keyword evidence="2" id="KW-0812">Transmembrane</keyword>
<dbReference type="EMBL" id="JBFOLJ010000001">
    <property type="protein sequence ID" value="KAL2557438.1"/>
    <property type="molecule type" value="Genomic_DNA"/>
</dbReference>
<evidence type="ECO:0000256" key="2">
    <source>
        <dbReference type="SAM" id="Phobius"/>
    </source>
</evidence>
<keyword evidence="4" id="KW-1185">Reference proteome</keyword>
<keyword evidence="2" id="KW-1133">Transmembrane helix</keyword>
<feature type="region of interest" description="Disordered" evidence="1">
    <location>
        <begin position="150"/>
        <end position="180"/>
    </location>
</feature>
<protein>
    <submittedName>
        <fullName evidence="3">Uncharacterized protein</fullName>
    </submittedName>
</protein>
<proteinExistence type="predicted"/>
<name>A0ABD1X940_9LAMI</name>
<keyword evidence="2" id="KW-0472">Membrane</keyword>
<evidence type="ECO:0000256" key="1">
    <source>
        <dbReference type="SAM" id="MobiDB-lite"/>
    </source>
</evidence>
<evidence type="ECO:0000313" key="4">
    <source>
        <dbReference type="Proteomes" id="UP001604277"/>
    </source>
</evidence>
<comment type="caution">
    <text evidence="3">The sequence shown here is derived from an EMBL/GenBank/DDBJ whole genome shotgun (WGS) entry which is preliminary data.</text>
</comment>
<sequence length="180" mass="18920">MVQVSSYTSQLKSLSSISHSDVFSPSSQLPNHYILCAIPYFTLLFNLVCVSLVTNFRKITKTTKIPSIEHARIRLKATAVTSSGTAIVGERASTMKQPTLWRQKGCTSSKVIIGGMGSISAASTVSLPPSSTHCSKVTPPSTAAKNIIVGPSPSITGSKKVTKGGESPTKTIPIPNTSVS</sequence>
<reference evidence="4" key="1">
    <citation type="submission" date="2024-07" db="EMBL/GenBank/DDBJ databases">
        <title>Two chromosome-level genome assemblies of Korean endemic species Abeliophyllum distichum and Forsythia ovata (Oleaceae).</title>
        <authorList>
            <person name="Jang H."/>
        </authorList>
    </citation>
    <scope>NUCLEOTIDE SEQUENCE [LARGE SCALE GENOMIC DNA]</scope>
</reference>
<organism evidence="3 4">
    <name type="scientific">Forsythia ovata</name>
    <dbReference type="NCBI Taxonomy" id="205694"/>
    <lineage>
        <taxon>Eukaryota</taxon>
        <taxon>Viridiplantae</taxon>
        <taxon>Streptophyta</taxon>
        <taxon>Embryophyta</taxon>
        <taxon>Tracheophyta</taxon>
        <taxon>Spermatophyta</taxon>
        <taxon>Magnoliopsida</taxon>
        <taxon>eudicotyledons</taxon>
        <taxon>Gunneridae</taxon>
        <taxon>Pentapetalae</taxon>
        <taxon>asterids</taxon>
        <taxon>lamiids</taxon>
        <taxon>Lamiales</taxon>
        <taxon>Oleaceae</taxon>
        <taxon>Forsythieae</taxon>
        <taxon>Forsythia</taxon>
    </lineage>
</organism>
<dbReference type="AlphaFoldDB" id="A0ABD1X940"/>
<accession>A0ABD1X940</accession>